<accession>A0ACB8UG77</accession>
<protein>
    <submittedName>
        <fullName evidence="1">Uncharacterized protein</fullName>
    </submittedName>
</protein>
<organism evidence="1 2">
    <name type="scientific">Irpex rosettiformis</name>
    <dbReference type="NCBI Taxonomy" id="378272"/>
    <lineage>
        <taxon>Eukaryota</taxon>
        <taxon>Fungi</taxon>
        <taxon>Dikarya</taxon>
        <taxon>Basidiomycota</taxon>
        <taxon>Agaricomycotina</taxon>
        <taxon>Agaricomycetes</taxon>
        <taxon>Polyporales</taxon>
        <taxon>Irpicaceae</taxon>
        <taxon>Irpex</taxon>
    </lineage>
</organism>
<dbReference type="EMBL" id="MU274902">
    <property type="protein sequence ID" value="KAI0093161.1"/>
    <property type="molecule type" value="Genomic_DNA"/>
</dbReference>
<name>A0ACB8UG77_9APHY</name>
<evidence type="ECO:0000313" key="1">
    <source>
        <dbReference type="EMBL" id="KAI0093161.1"/>
    </source>
</evidence>
<gene>
    <name evidence="1" type="ORF">BDY19DRAFT_922386</name>
</gene>
<keyword evidence="2" id="KW-1185">Reference proteome</keyword>
<proteinExistence type="predicted"/>
<dbReference type="Proteomes" id="UP001055072">
    <property type="component" value="Unassembled WGS sequence"/>
</dbReference>
<comment type="caution">
    <text evidence="1">The sequence shown here is derived from an EMBL/GenBank/DDBJ whole genome shotgun (WGS) entry which is preliminary data.</text>
</comment>
<reference evidence="1" key="1">
    <citation type="journal article" date="2021" name="Environ. Microbiol.">
        <title>Gene family expansions and transcriptome signatures uncover fungal adaptations to wood decay.</title>
        <authorList>
            <person name="Hage H."/>
            <person name="Miyauchi S."/>
            <person name="Viragh M."/>
            <person name="Drula E."/>
            <person name="Min B."/>
            <person name="Chaduli D."/>
            <person name="Navarro D."/>
            <person name="Favel A."/>
            <person name="Norest M."/>
            <person name="Lesage-Meessen L."/>
            <person name="Balint B."/>
            <person name="Merenyi Z."/>
            <person name="de Eugenio L."/>
            <person name="Morin E."/>
            <person name="Martinez A.T."/>
            <person name="Baldrian P."/>
            <person name="Stursova M."/>
            <person name="Martinez M.J."/>
            <person name="Novotny C."/>
            <person name="Magnuson J.K."/>
            <person name="Spatafora J.W."/>
            <person name="Maurice S."/>
            <person name="Pangilinan J."/>
            <person name="Andreopoulos W."/>
            <person name="LaButti K."/>
            <person name="Hundley H."/>
            <person name="Na H."/>
            <person name="Kuo A."/>
            <person name="Barry K."/>
            <person name="Lipzen A."/>
            <person name="Henrissat B."/>
            <person name="Riley R."/>
            <person name="Ahrendt S."/>
            <person name="Nagy L.G."/>
            <person name="Grigoriev I.V."/>
            <person name="Martin F."/>
            <person name="Rosso M.N."/>
        </authorList>
    </citation>
    <scope>NUCLEOTIDE SEQUENCE</scope>
    <source>
        <strain evidence="1">CBS 384.51</strain>
    </source>
</reference>
<sequence>MHAVTNLESAGGSGRLLQRSTTTTSLSSMAPKAHGQHRAGGGLTRTHSRGSSGGGSRLGLSNLQLTAKDPAPARYPDKPKKAHHFEVNAHSRSGAHIARNNSSVRLQQKEPPTGPPLRRTSGNSSAKGGSKSKPGFSIASPSDVDDDEWISSESGAATPVNDSDGEGVTPVDKPRFPPNTSFATGFAKDELPTPRADVLILPRIDTTAPLVETVQLTVDKRGAQTTTREPSQLPTSRDSQPPPKSAPPQQTNIPLTDSLPAVPLTPPAGKARSETHSPPRRSPDELKRSMTRPPSINSIHTASTHPLRPHPLIRANSLGYGAVFGTAKPVPLAPLTTVPLNSNPAEMSQTSPTSMRAVSPTLSIHGSITSPVLSHPSPTVSEASRQLRRSSTSSRSSVITMPTGQQLQPSASHARLTKASGHDRQRTTSSSSTFAALSSLNLGRRAAPSPSKAPFQQMIVHFPLVEETSQQDSIHPLLPSPYINTHLTMLQYRVPLAESYDRVMRAKNAR</sequence>
<evidence type="ECO:0000313" key="2">
    <source>
        <dbReference type="Proteomes" id="UP001055072"/>
    </source>
</evidence>